<evidence type="ECO:0000256" key="4">
    <source>
        <dbReference type="ARBA" id="ARBA00013531"/>
    </source>
</evidence>
<keyword evidence="7" id="KW-0679">Respiratory chain</keyword>
<evidence type="ECO:0000256" key="8">
    <source>
        <dbReference type="ARBA" id="ARBA00022692"/>
    </source>
</evidence>
<dbReference type="InterPro" id="IPR001750">
    <property type="entry name" value="ND/Mrp_TM"/>
</dbReference>
<name>A0A553RE37_9TELE</name>
<evidence type="ECO:0000256" key="10">
    <source>
        <dbReference type="ARBA" id="ARBA00022792"/>
    </source>
</evidence>
<feature type="domain" description="Cytochrome b/b6 N-terminal region profile" evidence="22">
    <location>
        <begin position="117"/>
        <end position="254"/>
    </location>
</feature>
<gene>
    <name evidence="23" type="ORF">DNTS_007268</name>
</gene>
<dbReference type="GO" id="GO:0008121">
    <property type="term" value="F:quinol-cytochrome-c reductase activity"/>
    <property type="evidence" value="ECO:0007669"/>
    <property type="project" value="TreeGrafter"/>
</dbReference>
<sequence length="254" mass="28456">SRYRKICTIFTSSLTPSCNRRPHTSLCTTSFEYHSSSRDSFTSSIIHNLNNEQDIRNIGGAYKSLPATTKFTIIGSLALVGSPFLAGFFSKDAIIEAATSSYLNSYALALTLIARCFTAVYSTRMIFLLSSFNPQSNLNLPLNEKHTPLSPIRRVCLMIQILTGLSLAIHYTADIETAFSSVVHICRDVNYGWVIRNTHANGASLFFICLFIHIGRGIYYRDPENFTPANPLITPPHIKPESIYFNMNWRHTGT</sequence>
<evidence type="ECO:0000256" key="6">
    <source>
        <dbReference type="ARBA" id="ARBA00022617"/>
    </source>
</evidence>
<evidence type="ECO:0000256" key="9">
    <source>
        <dbReference type="ARBA" id="ARBA00022723"/>
    </source>
</evidence>
<dbReference type="EC" id="7.1.1.2" evidence="3"/>
<keyword evidence="24" id="KW-1185">Reference proteome</keyword>
<evidence type="ECO:0000256" key="1">
    <source>
        <dbReference type="ARBA" id="ARBA00002566"/>
    </source>
</evidence>
<dbReference type="InterPro" id="IPR005797">
    <property type="entry name" value="Cyt_b/b6_N"/>
</dbReference>
<dbReference type="Proteomes" id="UP000316079">
    <property type="component" value="Unassembled WGS sequence"/>
</dbReference>
<evidence type="ECO:0000256" key="18">
    <source>
        <dbReference type="ARBA" id="ARBA00031681"/>
    </source>
</evidence>
<keyword evidence="13" id="KW-0408">Iron</keyword>
<comment type="caution">
    <text evidence="23">The sequence shown here is derived from an EMBL/GenBank/DDBJ whole genome shotgun (WGS) entry which is preliminary data.</text>
</comment>
<dbReference type="GO" id="GO:0005743">
    <property type="term" value="C:mitochondrial inner membrane"/>
    <property type="evidence" value="ECO:0007669"/>
    <property type="project" value="UniProtKB-SubCell"/>
</dbReference>
<evidence type="ECO:0000256" key="2">
    <source>
        <dbReference type="ARBA" id="ARBA00004448"/>
    </source>
</evidence>
<dbReference type="PANTHER" id="PTHR19271:SF16">
    <property type="entry name" value="CYTOCHROME B"/>
    <property type="match status" value="1"/>
</dbReference>
<dbReference type="EMBL" id="SRMA01024424">
    <property type="protein sequence ID" value="TRZ00432.1"/>
    <property type="molecule type" value="Genomic_DNA"/>
</dbReference>
<keyword evidence="11" id="KW-0249">Electron transport</keyword>
<dbReference type="OrthoDB" id="10069788at2759"/>
<keyword evidence="15" id="KW-0496">Mitochondrion</keyword>
<dbReference type="EMBL" id="SRMA01024424">
    <property type="protein sequence ID" value="TRZ00433.1"/>
    <property type="molecule type" value="Genomic_DNA"/>
</dbReference>
<evidence type="ECO:0000256" key="16">
    <source>
        <dbReference type="ARBA" id="ARBA00023136"/>
    </source>
</evidence>
<comment type="subcellular location">
    <subcellularLocation>
        <location evidence="2">Mitochondrion inner membrane</location>
        <topology evidence="2">Multi-pass membrane protein</topology>
    </subcellularLocation>
</comment>
<evidence type="ECO:0000256" key="3">
    <source>
        <dbReference type="ARBA" id="ARBA00012944"/>
    </source>
</evidence>
<evidence type="ECO:0000256" key="13">
    <source>
        <dbReference type="ARBA" id="ARBA00023004"/>
    </source>
</evidence>
<keyword evidence="9" id="KW-0479">Metal-binding</keyword>
<dbReference type="PANTHER" id="PTHR19271">
    <property type="entry name" value="CYTOCHROME B"/>
    <property type="match status" value="1"/>
</dbReference>
<comment type="function">
    <text evidence="1">Component of the ubiquinol-cytochrome c reductase complex (complex III or cytochrome b-c1 complex) that is part of the mitochondrial respiratory chain. The b-c1 complex mediates electron transfer from ubiquinol to cytochrome c. Contributes to the generation of a proton gradient across the mitochondrial membrane that is then used for ATP synthesis.</text>
</comment>
<evidence type="ECO:0000256" key="17">
    <source>
        <dbReference type="ARBA" id="ARBA00029812"/>
    </source>
</evidence>
<comment type="catalytic activity">
    <reaction evidence="21">
        <text>a ubiquinone + NADH + 5 H(+)(in) = a ubiquinol + NAD(+) + 4 H(+)(out)</text>
        <dbReference type="Rhea" id="RHEA:29091"/>
        <dbReference type="Rhea" id="RHEA-COMP:9565"/>
        <dbReference type="Rhea" id="RHEA-COMP:9566"/>
        <dbReference type="ChEBI" id="CHEBI:15378"/>
        <dbReference type="ChEBI" id="CHEBI:16389"/>
        <dbReference type="ChEBI" id="CHEBI:17976"/>
        <dbReference type="ChEBI" id="CHEBI:57540"/>
        <dbReference type="ChEBI" id="CHEBI:57945"/>
        <dbReference type="EC" id="7.1.1.2"/>
    </reaction>
</comment>
<evidence type="ECO:0000256" key="14">
    <source>
        <dbReference type="ARBA" id="ARBA00023075"/>
    </source>
</evidence>
<keyword evidence="16" id="KW-0472">Membrane</keyword>
<keyword evidence="10" id="KW-0999">Mitochondrion inner membrane</keyword>
<accession>A0A553RE37</accession>
<evidence type="ECO:0000256" key="21">
    <source>
        <dbReference type="ARBA" id="ARBA00049551"/>
    </source>
</evidence>
<dbReference type="GO" id="GO:0016491">
    <property type="term" value="F:oxidoreductase activity"/>
    <property type="evidence" value="ECO:0007669"/>
    <property type="project" value="InterPro"/>
</dbReference>
<dbReference type="InterPro" id="IPR016174">
    <property type="entry name" value="Di-haem_cyt_TM"/>
</dbReference>
<protein>
    <recommendedName>
        <fullName evidence="4">Cytochrome b</fullName>
        <ecNumber evidence="3">7.1.1.2</ecNumber>
    </recommendedName>
    <alternativeName>
        <fullName evidence="18">Complex III subunit 3</fullName>
    </alternativeName>
    <alternativeName>
        <fullName evidence="19">Complex III subunit III</fullName>
    </alternativeName>
    <alternativeName>
        <fullName evidence="17">Cytochrome b-c1 complex subunit 3</fullName>
    </alternativeName>
    <alternativeName>
        <fullName evidence="20">Ubiquinol-cytochrome-c reductase complex cytochrome b subunit</fullName>
    </alternativeName>
</protein>
<evidence type="ECO:0000256" key="12">
    <source>
        <dbReference type="ARBA" id="ARBA00022989"/>
    </source>
</evidence>
<evidence type="ECO:0000256" key="11">
    <source>
        <dbReference type="ARBA" id="ARBA00022982"/>
    </source>
</evidence>
<evidence type="ECO:0000259" key="22">
    <source>
        <dbReference type="PROSITE" id="PS51002"/>
    </source>
</evidence>
<dbReference type="GO" id="GO:0046872">
    <property type="term" value="F:metal ion binding"/>
    <property type="evidence" value="ECO:0007669"/>
    <property type="project" value="UniProtKB-KW"/>
</dbReference>
<evidence type="ECO:0000256" key="19">
    <source>
        <dbReference type="ARBA" id="ARBA00032600"/>
    </source>
</evidence>
<feature type="non-terminal residue" evidence="23">
    <location>
        <position position="1"/>
    </location>
</feature>
<evidence type="ECO:0000256" key="15">
    <source>
        <dbReference type="ARBA" id="ARBA00023128"/>
    </source>
</evidence>
<evidence type="ECO:0000313" key="24">
    <source>
        <dbReference type="Proteomes" id="UP000316079"/>
    </source>
</evidence>
<evidence type="ECO:0000256" key="20">
    <source>
        <dbReference type="ARBA" id="ARBA00032818"/>
    </source>
</evidence>
<evidence type="ECO:0000256" key="7">
    <source>
        <dbReference type="ARBA" id="ARBA00022660"/>
    </source>
</evidence>
<dbReference type="Gene3D" id="1.20.810.10">
    <property type="entry name" value="Cytochrome Bc1 Complex, Chain C"/>
    <property type="match status" value="1"/>
</dbReference>
<reference evidence="23 24" key="1">
    <citation type="journal article" date="2019" name="Sci. Data">
        <title>Hybrid genome assembly and annotation of Danionella translucida.</title>
        <authorList>
            <person name="Kadobianskyi M."/>
            <person name="Schulze L."/>
            <person name="Schuelke M."/>
            <person name="Judkewitz B."/>
        </authorList>
    </citation>
    <scope>NUCLEOTIDE SEQUENCE [LARGE SCALE GENOMIC DNA]</scope>
    <source>
        <strain evidence="23 24">Bolton</strain>
    </source>
</reference>
<dbReference type="AlphaFoldDB" id="A0A553RE37"/>
<dbReference type="STRING" id="623744.A0A553RE37"/>
<dbReference type="PROSITE" id="PS51002">
    <property type="entry name" value="CYTB_NTER"/>
    <property type="match status" value="1"/>
</dbReference>
<dbReference type="Pfam" id="PF00033">
    <property type="entry name" value="Cytochrome_B"/>
    <property type="match status" value="1"/>
</dbReference>
<dbReference type="SUPFAM" id="SSF81342">
    <property type="entry name" value="Transmembrane di-heme cytochromes"/>
    <property type="match status" value="1"/>
</dbReference>
<proteinExistence type="predicted"/>
<dbReference type="GO" id="GO:0006122">
    <property type="term" value="P:mitochondrial electron transport, ubiquinol to cytochrome c"/>
    <property type="evidence" value="ECO:0007669"/>
    <property type="project" value="TreeGrafter"/>
</dbReference>
<keyword evidence="5" id="KW-0813">Transport</keyword>
<reference evidence="23" key="2">
    <citation type="submission" date="2019-04" db="EMBL/GenBank/DDBJ databases">
        <authorList>
            <person name="Kadobianskyi M."/>
            <person name="Schulze L."/>
            <person name="Schuelke M."/>
            <person name="Judkewitz B."/>
        </authorList>
    </citation>
    <scope>NUCLEOTIDE SEQUENCE</scope>
    <source>
        <strain evidence="23">Bolton</strain>
        <tissue evidence="23">Whole-body</tissue>
    </source>
</reference>
<organism evidence="23 24">
    <name type="scientific">Danionella cerebrum</name>
    <dbReference type="NCBI Taxonomy" id="2873325"/>
    <lineage>
        <taxon>Eukaryota</taxon>
        <taxon>Metazoa</taxon>
        <taxon>Chordata</taxon>
        <taxon>Craniata</taxon>
        <taxon>Vertebrata</taxon>
        <taxon>Euteleostomi</taxon>
        <taxon>Actinopterygii</taxon>
        <taxon>Neopterygii</taxon>
        <taxon>Teleostei</taxon>
        <taxon>Ostariophysi</taxon>
        <taxon>Cypriniformes</taxon>
        <taxon>Danionidae</taxon>
        <taxon>Danioninae</taxon>
        <taxon>Danionella</taxon>
    </lineage>
</organism>
<evidence type="ECO:0000313" key="23">
    <source>
        <dbReference type="EMBL" id="TRZ00432.1"/>
    </source>
</evidence>
<keyword evidence="12" id="KW-1133">Transmembrane helix</keyword>
<dbReference type="Pfam" id="PF00361">
    <property type="entry name" value="Proton_antipo_M"/>
    <property type="match status" value="1"/>
</dbReference>
<keyword evidence="14" id="KW-0830">Ubiquinone</keyword>
<keyword evidence="8" id="KW-0812">Transmembrane</keyword>
<evidence type="ECO:0000256" key="5">
    <source>
        <dbReference type="ARBA" id="ARBA00022448"/>
    </source>
</evidence>
<dbReference type="InterPro" id="IPR027387">
    <property type="entry name" value="Cytb/b6-like_sf"/>
</dbReference>
<dbReference type="GO" id="GO:0008137">
    <property type="term" value="F:NADH dehydrogenase (ubiquinone) activity"/>
    <property type="evidence" value="ECO:0007669"/>
    <property type="project" value="UniProtKB-EC"/>
</dbReference>
<keyword evidence="6" id="KW-0349">Heme</keyword>